<keyword evidence="6 8" id="KW-0862">Zinc</keyword>
<evidence type="ECO:0000256" key="1">
    <source>
        <dbReference type="ARBA" id="ARBA00010669"/>
    </source>
</evidence>
<feature type="domain" description="CMP/dCMP-type deaminase" evidence="9">
    <location>
        <begin position="4"/>
        <end position="114"/>
    </location>
</feature>
<comment type="catalytic activity">
    <reaction evidence="7 8">
        <text>adenosine(34) in tRNA + H2O + H(+) = inosine(34) in tRNA + NH4(+)</text>
        <dbReference type="Rhea" id="RHEA:43168"/>
        <dbReference type="Rhea" id="RHEA-COMP:10373"/>
        <dbReference type="Rhea" id="RHEA-COMP:10374"/>
        <dbReference type="ChEBI" id="CHEBI:15377"/>
        <dbReference type="ChEBI" id="CHEBI:15378"/>
        <dbReference type="ChEBI" id="CHEBI:28938"/>
        <dbReference type="ChEBI" id="CHEBI:74411"/>
        <dbReference type="ChEBI" id="CHEBI:82852"/>
        <dbReference type="EC" id="3.5.4.33"/>
    </reaction>
</comment>
<keyword evidence="5 8" id="KW-0378">Hydrolase</keyword>
<dbReference type="EMBL" id="BSDD01000001">
    <property type="protein sequence ID" value="GLH68502.1"/>
    <property type="molecule type" value="Genomic_DNA"/>
</dbReference>
<evidence type="ECO:0000259" key="9">
    <source>
        <dbReference type="PROSITE" id="PS51747"/>
    </source>
</evidence>
<sequence length="151" mass="16659">MWSGDDIYFMRLALEEAERADRKDEVPIGAVVVSEGALLGRGHNCPISSHDPTAHAEVQALRAAGAWARNYRLTDATLYVTLEPCLMCFGALVHARVGRVVFGAPDPKVGVSRWAANLEGLALNHRVDFQGGLLEAECREQLQAFFRRRRG</sequence>
<keyword evidence="11" id="KW-1185">Reference proteome</keyword>
<dbReference type="InterPro" id="IPR002125">
    <property type="entry name" value="CMP_dCMP_dom"/>
</dbReference>
<feature type="binding site" evidence="8">
    <location>
        <position position="88"/>
    </location>
    <ligand>
        <name>Zn(2+)</name>
        <dbReference type="ChEBI" id="CHEBI:29105"/>
        <note>catalytic</note>
    </ligand>
</feature>
<dbReference type="InterPro" id="IPR016192">
    <property type="entry name" value="APOBEC/CMP_deaminase_Zn-bd"/>
</dbReference>
<protein>
    <recommendedName>
        <fullName evidence="8">tRNA-specific adenosine deaminase</fullName>
        <ecNumber evidence="8">3.5.4.33</ecNumber>
    </recommendedName>
</protein>
<comment type="function">
    <text evidence="8">Catalyzes the deamination of adenosine to inosine at the wobble position 34 of tRNA(Arg2).</text>
</comment>
<dbReference type="NCBIfam" id="NF008113">
    <property type="entry name" value="PRK10860.1"/>
    <property type="match status" value="1"/>
</dbReference>
<dbReference type="PROSITE" id="PS00903">
    <property type="entry name" value="CYT_DCMP_DEAMINASES_1"/>
    <property type="match status" value="1"/>
</dbReference>
<gene>
    <name evidence="8 10" type="primary">tadA</name>
    <name evidence="10" type="ORF">GETHPA_00350</name>
</gene>
<dbReference type="Gene3D" id="3.40.140.10">
    <property type="entry name" value="Cytidine Deaminase, domain 2"/>
    <property type="match status" value="1"/>
</dbReference>
<evidence type="ECO:0000256" key="8">
    <source>
        <dbReference type="HAMAP-Rule" id="MF_00972"/>
    </source>
</evidence>
<feature type="active site" description="Proton donor" evidence="8">
    <location>
        <position position="57"/>
    </location>
</feature>
<comment type="caution">
    <text evidence="10">The sequence shown here is derived from an EMBL/GenBank/DDBJ whole genome shotgun (WGS) entry which is preliminary data.</text>
</comment>
<dbReference type="Pfam" id="PF00383">
    <property type="entry name" value="dCMP_cyt_deam_1"/>
    <property type="match status" value="1"/>
</dbReference>
<dbReference type="RefSeq" id="WP_285721979.1">
    <property type="nucleotide sequence ID" value="NZ_BSDD01000001.1"/>
</dbReference>
<dbReference type="PANTHER" id="PTHR11079:SF202">
    <property type="entry name" value="TRNA-SPECIFIC ADENOSINE DEAMINASE"/>
    <property type="match status" value="1"/>
</dbReference>
<organism evidence="10 11">
    <name type="scientific">Geothrix rubra</name>
    <dbReference type="NCBI Taxonomy" id="2927977"/>
    <lineage>
        <taxon>Bacteria</taxon>
        <taxon>Pseudomonadati</taxon>
        <taxon>Acidobacteriota</taxon>
        <taxon>Holophagae</taxon>
        <taxon>Holophagales</taxon>
        <taxon>Holophagaceae</taxon>
        <taxon>Geothrix</taxon>
    </lineage>
</organism>
<reference evidence="10 11" key="1">
    <citation type="journal article" date="2023" name="Antonie Van Leeuwenhoek">
        <title>Mesoterricola silvestris gen. nov., sp. nov., Mesoterricola sediminis sp. nov., Geothrix oryzae sp. nov., Geothrix edaphica sp. nov., Geothrix rubra sp. nov., and Geothrix limicola sp. nov., six novel members of Acidobacteriota isolated from soils.</title>
        <authorList>
            <person name="Itoh H."/>
            <person name="Sugisawa Y."/>
            <person name="Mise K."/>
            <person name="Xu Z."/>
            <person name="Kuniyasu M."/>
            <person name="Ushijima N."/>
            <person name="Kawano K."/>
            <person name="Kobayashi E."/>
            <person name="Shiratori Y."/>
            <person name="Masuda Y."/>
            <person name="Senoo K."/>
        </authorList>
    </citation>
    <scope>NUCLEOTIDE SEQUENCE [LARGE SCALE GENOMIC DNA]</scope>
    <source>
        <strain evidence="10 11">Red803</strain>
    </source>
</reference>
<dbReference type="InterPro" id="IPR028883">
    <property type="entry name" value="tRNA_aden_deaminase"/>
</dbReference>
<evidence type="ECO:0000256" key="6">
    <source>
        <dbReference type="ARBA" id="ARBA00022833"/>
    </source>
</evidence>
<proteinExistence type="inferred from homology"/>
<dbReference type="SUPFAM" id="SSF53927">
    <property type="entry name" value="Cytidine deaminase-like"/>
    <property type="match status" value="1"/>
</dbReference>
<dbReference type="CDD" id="cd01285">
    <property type="entry name" value="nucleoside_deaminase"/>
    <property type="match status" value="1"/>
</dbReference>
<evidence type="ECO:0000313" key="10">
    <source>
        <dbReference type="EMBL" id="GLH68502.1"/>
    </source>
</evidence>
<dbReference type="InterPro" id="IPR016193">
    <property type="entry name" value="Cytidine_deaminase-like"/>
</dbReference>
<evidence type="ECO:0000256" key="4">
    <source>
        <dbReference type="ARBA" id="ARBA00022723"/>
    </source>
</evidence>
<dbReference type="EC" id="3.5.4.33" evidence="8"/>
<dbReference type="PROSITE" id="PS51747">
    <property type="entry name" value="CYT_DCMP_DEAMINASES_2"/>
    <property type="match status" value="1"/>
</dbReference>
<dbReference type="HAMAP" id="MF_00972">
    <property type="entry name" value="tRNA_aden_deaminase"/>
    <property type="match status" value="1"/>
</dbReference>
<comment type="cofactor">
    <cofactor evidence="8">
        <name>Zn(2+)</name>
        <dbReference type="ChEBI" id="CHEBI:29105"/>
    </cofactor>
    <text evidence="8">Binds 1 zinc ion per subunit.</text>
</comment>
<dbReference type="PANTHER" id="PTHR11079">
    <property type="entry name" value="CYTOSINE DEAMINASE FAMILY MEMBER"/>
    <property type="match status" value="1"/>
</dbReference>
<feature type="binding site" evidence="8">
    <location>
        <position position="55"/>
    </location>
    <ligand>
        <name>Zn(2+)</name>
        <dbReference type="ChEBI" id="CHEBI:29105"/>
        <note>catalytic</note>
    </ligand>
</feature>
<evidence type="ECO:0000313" key="11">
    <source>
        <dbReference type="Proteomes" id="UP001165089"/>
    </source>
</evidence>
<evidence type="ECO:0000256" key="5">
    <source>
        <dbReference type="ARBA" id="ARBA00022801"/>
    </source>
</evidence>
<comment type="subunit">
    <text evidence="2 8">Homodimer.</text>
</comment>
<evidence type="ECO:0000256" key="2">
    <source>
        <dbReference type="ARBA" id="ARBA00011738"/>
    </source>
</evidence>
<feature type="binding site" evidence="8">
    <location>
        <position position="85"/>
    </location>
    <ligand>
        <name>Zn(2+)</name>
        <dbReference type="ChEBI" id="CHEBI:29105"/>
        <note>catalytic</note>
    </ligand>
</feature>
<evidence type="ECO:0000256" key="3">
    <source>
        <dbReference type="ARBA" id="ARBA00022694"/>
    </source>
</evidence>
<keyword evidence="4 8" id="KW-0479">Metal-binding</keyword>
<keyword evidence="3 8" id="KW-0819">tRNA processing</keyword>
<evidence type="ECO:0000256" key="7">
    <source>
        <dbReference type="ARBA" id="ARBA00048045"/>
    </source>
</evidence>
<accession>A0ABQ5Q1I1</accession>
<comment type="similarity">
    <text evidence="1">Belongs to the cytidine and deoxycytidylate deaminase family. ADAT2 subfamily.</text>
</comment>
<dbReference type="Proteomes" id="UP001165089">
    <property type="component" value="Unassembled WGS sequence"/>
</dbReference>
<name>A0ABQ5Q1I1_9BACT</name>